<dbReference type="STRING" id="667725.A0A0L0GCJ1"/>
<evidence type="ECO:0000256" key="1">
    <source>
        <dbReference type="SAM" id="MobiDB-lite"/>
    </source>
</evidence>
<dbReference type="OrthoDB" id="72892at2759"/>
<dbReference type="Proteomes" id="UP000054560">
    <property type="component" value="Unassembled WGS sequence"/>
</dbReference>
<reference evidence="3 4" key="1">
    <citation type="submission" date="2011-02" db="EMBL/GenBank/DDBJ databases">
        <title>The Genome Sequence of Sphaeroforma arctica JP610.</title>
        <authorList>
            <consortium name="The Broad Institute Genome Sequencing Platform"/>
            <person name="Russ C."/>
            <person name="Cuomo C."/>
            <person name="Young S.K."/>
            <person name="Zeng Q."/>
            <person name="Gargeya S."/>
            <person name="Alvarado L."/>
            <person name="Berlin A."/>
            <person name="Chapman S.B."/>
            <person name="Chen Z."/>
            <person name="Freedman E."/>
            <person name="Gellesch M."/>
            <person name="Goldberg J."/>
            <person name="Griggs A."/>
            <person name="Gujja S."/>
            <person name="Heilman E."/>
            <person name="Heiman D."/>
            <person name="Howarth C."/>
            <person name="Mehta T."/>
            <person name="Neiman D."/>
            <person name="Pearson M."/>
            <person name="Roberts A."/>
            <person name="Saif S."/>
            <person name="Shea T."/>
            <person name="Shenoy N."/>
            <person name="Sisk P."/>
            <person name="Stolte C."/>
            <person name="Sykes S."/>
            <person name="White J."/>
            <person name="Yandava C."/>
            <person name="Burger G."/>
            <person name="Gray M.W."/>
            <person name="Holland P.W.H."/>
            <person name="King N."/>
            <person name="Lang F.B.F."/>
            <person name="Roger A.J."/>
            <person name="Ruiz-Trillo I."/>
            <person name="Haas B."/>
            <person name="Nusbaum C."/>
            <person name="Birren B."/>
        </authorList>
    </citation>
    <scope>NUCLEOTIDE SEQUENCE [LARGE SCALE GENOMIC DNA]</scope>
    <source>
        <strain evidence="3 4">JP610</strain>
    </source>
</reference>
<evidence type="ECO:0000313" key="3">
    <source>
        <dbReference type="EMBL" id="KNC85978.1"/>
    </source>
</evidence>
<evidence type="ECO:0000259" key="2">
    <source>
        <dbReference type="Pfam" id="PF16201"/>
    </source>
</evidence>
<gene>
    <name evidence="3" type="ORF">SARC_01854</name>
</gene>
<name>A0A0L0GCJ1_9EUKA</name>
<dbReference type="PANTHER" id="PTHR13500:SF0">
    <property type="entry name" value="NUCLEOLAR PRE-RIBOSOMAL-ASSOCIATED PROTEIN 1"/>
    <property type="match status" value="1"/>
</dbReference>
<accession>A0A0L0GCJ1</accession>
<dbReference type="eggNOG" id="KOG1791">
    <property type="taxonomic scope" value="Eukaryota"/>
</dbReference>
<organism evidence="3 4">
    <name type="scientific">Sphaeroforma arctica JP610</name>
    <dbReference type="NCBI Taxonomy" id="667725"/>
    <lineage>
        <taxon>Eukaryota</taxon>
        <taxon>Ichthyosporea</taxon>
        <taxon>Ichthyophonida</taxon>
        <taxon>Sphaeroforma</taxon>
    </lineage>
</organism>
<sequence length="666" mass="73777">MNIALYGTGAKAAATFKCLDSRMLWASVRSFPFDRKLVAQSTELCGYEESPDYKRTDALSAVYDPAFVLPTVYQALLSSDDVDIRKLIESHVVGYCVSSLSSRDVHVRIAGSAVLRHLFDNHFKHSSFREQSQVQYLLSVFRDGIESNDQRVPTIMTVFVSEALLVLIAPDHAMYATVNKFILQRPYLPLDDVPLFYNMLLSGDDTSIAQQNWMLRWVTFGLVDESDWALYKRRHVGELLLSMSESRLSDKTTRQLVSEFFLAAVHIPGVANELFRSAGLVTWLFTRASLSAFDLAPIHRPGVPFDMPTYCRSEAGDEFEDTLQMAVLLWQRIDARSRQWPLVRETYQALLERAFRWINVNSQAMGEGECVNRCTILLVALAHLTDNEDIQPHTHTHTKTSTLSDTHTSTQKTHTHNTVHTRTKDPGGTPARPSALDATTPSPISIKPSVMESFVRTCILFGVVQPHTQSGGERVDYTHAPNMHRLVRVVCVAALDNCPLLSGGGGSSGIRNAEIESVIWLIQFCVSALSVGEDISLNSGRSALTLATNERARSINRMSGSIDFLVESVLGLVARRGAMGRAIRLSLTDIETGPSKMLCRARTNANQWYSFCYDSGLYTELKSELSRLQSGSGASPEAGVVALATAVQLQNLWQKSLGSDDVLCTA</sequence>
<dbReference type="GO" id="GO:0005730">
    <property type="term" value="C:nucleolus"/>
    <property type="evidence" value="ECO:0007669"/>
    <property type="project" value="TreeGrafter"/>
</dbReference>
<dbReference type="AlphaFoldDB" id="A0A0L0GCJ1"/>
<dbReference type="GO" id="GO:0000463">
    <property type="term" value="P:maturation of LSU-rRNA from tricistronic rRNA transcript (SSU-rRNA, 5.8S rRNA, LSU-rRNA)"/>
    <property type="evidence" value="ECO:0007669"/>
    <property type="project" value="TreeGrafter"/>
</dbReference>
<dbReference type="GO" id="GO:0000466">
    <property type="term" value="P:maturation of 5.8S rRNA from tricistronic rRNA transcript (SSU-rRNA, 5.8S rRNA, LSU-rRNA)"/>
    <property type="evidence" value="ECO:0007669"/>
    <property type="project" value="TreeGrafter"/>
</dbReference>
<dbReference type="Pfam" id="PF16201">
    <property type="entry name" value="NopRA1"/>
    <property type="match status" value="1"/>
</dbReference>
<feature type="domain" description="URB1 C-terminal" evidence="2">
    <location>
        <begin position="94"/>
        <end position="283"/>
    </location>
</feature>
<evidence type="ECO:0000313" key="4">
    <source>
        <dbReference type="Proteomes" id="UP000054560"/>
    </source>
</evidence>
<feature type="compositionally biased region" description="Low complexity" evidence="1">
    <location>
        <begin position="399"/>
        <end position="410"/>
    </location>
</feature>
<proteinExistence type="predicted"/>
<dbReference type="InterPro" id="IPR039844">
    <property type="entry name" value="URB1"/>
</dbReference>
<dbReference type="RefSeq" id="XP_014159880.1">
    <property type="nucleotide sequence ID" value="XM_014304405.1"/>
</dbReference>
<protein>
    <recommendedName>
        <fullName evidence="2">URB1 C-terminal domain-containing protein</fullName>
    </recommendedName>
</protein>
<dbReference type="EMBL" id="KQ241674">
    <property type="protein sequence ID" value="KNC85978.1"/>
    <property type="molecule type" value="Genomic_DNA"/>
</dbReference>
<dbReference type="InterPro" id="IPR032436">
    <property type="entry name" value="URB1_C"/>
</dbReference>
<dbReference type="PANTHER" id="PTHR13500">
    <property type="entry name" value="NUCLEOLAR PRERIBOSOMAL-ASSOCIATED PROTEIN 1"/>
    <property type="match status" value="1"/>
</dbReference>
<keyword evidence="4" id="KW-1185">Reference proteome</keyword>
<feature type="region of interest" description="Disordered" evidence="1">
    <location>
        <begin position="391"/>
        <end position="444"/>
    </location>
</feature>
<dbReference type="GeneID" id="25902358"/>